<dbReference type="EMBL" id="AAKROW010000038">
    <property type="protein sequence ID" value="ECU9574617.1"/>
    <property type="molecule type" value="Genomic_DNA"/>
</dbReference>
<name>A0A607QG63_SALET</name>
<organism evidence="2">
    <name type="scientific">Salmonella enterica subsp. enterica serovar Bredeney</name>
    <dbReference type="NCBI Taxonomy" id="134047"/>
    <lineage>
        <taxon>Bacteria</taxon>
        <taxon>Pseudomonadati</taxon>
        <taxon>Pseudomonadota</taxon>
        <taxon>Gammaproteobacteria</taxon>
        <taxon>Enterobacterales</taxon>
        <taxon>Enterobacteriaceae</taxon>
        <taxon>Salmonella</taxon>
    </lineage>
</organism>
<dbReference type="Pfam" id="PF13392">
    <property type="entry name" value="HNH_3"/>
    <property type="match status" value="1"/>
</dbReference>
<feature type="domain" description="HNH nuclease" evidence="1">
    <location>
        <begin position="81"/>
        <end position="125"/>
    </location>
</feature>
<proteinExistence type="predicted"/>
<sequence>MALKRDKFDDVFSQLVRERTDCNYDEYFYYQDGNLIWKTRNFNEKYSSRSVKIFNSMYAGKIAGSFDSNGYRQVKLGGSSKKVHRVIWEMHYGAVPSGMQIDHINQIKDDNRIENLRVVSNKENHKNMPISKRNKSGFNGVSWCEREKAWRAFVGMDGAFRSLGYFKSKREAINKRKEFNLNNGFHANHGGNDVNKER</sequence>
<evidence type="ECO:0000259" key="1">
    <source>
        <dbReference type="Pfam" id="PF13392"/>
    </source>
</evidence>
<accession>A0A607QG63</accession>
<dbReference type="InterPro" id="IPR044925">
    <property type="entry name" value="His-Me_finger_sf"/>
</dbReference>
<keyword evidence="2" id="KW-0255">Endonuclease</keyword>
<gene>
    <name evidence="2" type="ORF">CS511_24210</name>
</gene>
<evidence type="ECO:0000313" key="2">
    <source>
        <dbReference type="EMBL" id="ECU9574617.1"/>
    </source>
</evidence>
<comment type="caution">
    <text evidence="2">The sequence shown here is derived from an EMBL/GenBank/DDBJ whole genome shotgun (WGS) entry which is preliminary data.</text>
</comment>
<dbReference type="GO" id="GO:0004519">
    <property type="term" value="F:endonuclease activity"/>
    <property type="evidence" value="ECO:0007669"/>
    <property type="project" value="UniProtKB-KW"/>
</dbReference>
<reference evidence="2" key="1">
    <citation type="submission" date="2018-07" db="EMBL/GenBank/DDBJ databases">
        <authorList>
            <consortium name="NARMS: The National Antimicrobial Resistance Monitoring System"/>
        </authorList>
    </citation>
    <scope>NUCLEOTIDE SEQUENCE</scope>
    <source>
        <strain evidence="2">FSIS11704402</strain>
    </source>
</reference>
<dbReference type="Gene3D" id="3.90.75.20">
    <property type="match status" value="1"/>
</dbReference>
<dbReference type="InterPro" id="IPR003615">
    <property type="entry name" value="HNH_nuc"/>
</dbReference>
<dbReference type="SUPFAM" id="SSF54060">
    <property type="entry name" value="His-Me finger endonucleases"/>
    <property type="match status" value="1"/>
</dbReference>
<keyword evidence="2" id="KW-0378">Hydrolase</keyword>
<dbReference type="AlphaFoldDB" id="A0A607QG63"/>
<protein>
    <submittedName>
        <fullName evidence="2">HNH endonuclease</fullName>
    </submittedName>
</protein>
<keyword evidence="2" id="KW-0540">Nuclease</keyword>